<dbReference type="AlphaFoldDB" id="A0A8S3CH62"/>
<feature type="non-terminal residue" evidence="1">
    <location>
        <position position="1"/>
    </location>
</feature>
<dbReference type="Proteomes" id="UP000681967">
    <property type="component" value="Unassembled WGS sequence"/>
</dbReference>
<feature type="non-terminal residue" evidence="1">
    <location>
        <position position="254"/>
    </location>
</feature>
<organism evidence="1 2">
    <name type="scientific">Rotaria magnacalcarata</name>
    <dbReference type="NCBI Taxonomy" id="392030"/>
    <lineage>
        <taxon>Eukaryota</taxon>
        <taxon>Metazoa</taxon>
        <taxon>Spiralia</taxon>
        <taxon>Gnathifera</taxon>
        <taxon>Rotifera</taxon>
        <taxon>Eurotatoria</taxon>
        <taxon>Bdelloidea</taxon>
        <taxon>Philodinida</taxon>
        <taxon>Philodinidae</taxon>
        <taxon>Rotaria</taxon>
    </lineage>
</organism>
<protein>
    <submittedName>
        <fullName evidence="1">Uncharacterized protein</fullName>
    </submittedName>
</protein>
<reference evidence="1" key="1">
    <citation type="submission" date="2021-02" db="EMBL/GenBank/DDBJ databases">
        <authorList>
            <person name="Nowell W R."/>
        </authorList>
    </citation>
    <scope>NUCLEOTIDE SEQUENCE</scope>
</reference>
<dbReference type="EMBL" id="CAJOBH010171909">
    <property type="protein sequence ID" value="CAF4913725.1"/>
    <property type="molecule type" value="Genomic_DNA"/>
</dbReference>
<evidence type="ECO:0000313" key="1">
    <source>
        <dbReference type="EMBL" id="CAF4913725.1"/>
    </source>
</evidence>
<proteinExistence type="predicted"/>
<comment type="caution">
    <text evidence="1">The sequence shown here is derived from an EMBL/GenBank/DDBJ whole genome shotgun (WGS) entry which is preliminary data.</text>
</comment>
<accession>A0A8S3CH62</accession>
<sequence length="254" mass="29202">FILLQQKAQLASRIQLELISGGNIRFEEGNVNDVWFNAAKDLLLSRFCSSIYSRYNITGIKIHCITRLFNRPKKLQFDHNLDFVLEEEDDPIKTKSIQSKLEYLFYSTQPSRRTQNDHMYQFTTIESISEHGFPSVDLYKQLGQDDAIAFSNSLAVSDYLRIEQAGVQNRDKYRFGSVLMAKVYIGSSIVTPVKELPFPEYTADPNITSKNFPTHASICRHVNFPERAVTKTAHCDCGAQQQQWFLFDPLHAYA</sequence>
<name>A0A8S3CH62_9BILA</name>
<gene>
    <name evidence="1" type="ORF">BYL167_LOCUS52690</name>
</gene>
<evidence type="ECO:0000313" key="2">
    <source>
        <dbReference type="Proteomes" id="UP000681967"/>
    </source>
</evidence>